<protein>
    <submittedName>
        <fullName evidence="5">LacI family transcriptional regulator</fullName>
    </submittedName>
</protein>
<dbReference type="Proteomes" id="UP000315648">
    <property type="component" value="Unassembled WGS sequence"/>
</dbReference>
<sequence length="339" mass="37606">MRVTLKDVAKQSGLGLGTVSRAMADKFGVAPATRARVLAAARELGYRPNAAARALAGQRLHLHQKDQILVAFLRHESGVSDAYFEQACANRGMRGLCVAPKKFAGPKAAARELYAWGVDALIVSPYKLAWTEADMKDFDWSLFSIVGMARDFRFGGFEIVRHHAFAYMHESLVKLRDAGFRRIQVILHRSISLYDDDERLGAALAFQSRNKSGGVRLRISSIDGDLDHESMSTAMDLLSSDWADVILFDHFAFIGRLRQRGGGDLLDRRPYAAVIAVDDSSDPYGTVSGCLLCDAQRFSRAVSACQNLIQTGRRGRFEHPAEHLIDPAWEVRQSLRRPA</sequence>
<evidence type="ECO:0000256" key="2">
    <source>
        <dbReference type="ARBA" id="ARBA00023125"/>
    </source>
</evidence>
<keyword evidence="1" id="KW-0805">Transcription regulation</keyword>
<evidence type="ECO:0000259" key="4">
    <source>
        <dbReference type="PROSITE" id="PS50932"/>
    </source>
</evidence>
<dbReference type="CDD" id="cd01392">
    <property type="entry name" value="HTH_LacI"/>
    <property type="match status" value="1"/>
</dbReference>
<dbReference type="PANTHER" id="PTHR30146:SF146">
    <property type="entry name" value="HTH-TYPE TRANSCRIPTIONAL REGULATOR TRER"/>
    <property type="match status" value="1"/>
</dbReference>
<dbReference type="EMBL" id="VMBG01000001">
    <property type="protein sequence ID" value="TSJ79720.1"/>
    <property type="molecule type" value="Genomic_DNA"/>
</dbReference>
<evidence type="ECO:0000256" key="1">
    <source>
        <dbReference type="ARBA" id="ARBA00023015"/>
    </source>
</evidence>
<dbReference type="Gene3D" id="1.10.260.40">
    <property type="entry name" value="lambda repressor-like DNA-binding domains"/>
    <property type="match status" value="1"/>
</dbReference>
<dbReference type="Pfam" id="PF00356">
    <property type="entry name" value="LacI"/>
    <property type="match status" value="1"/>
</dbReference>
<gene>
    <name evidence="5" type="ORF">FPL22_04255</name>
</gene>
<evidence type="ECO:0000313" key="5">
    <source>
        <dbReference type="EMBL" id="TSJ79720.1"/>
    </source>
</evidence>
<name>A0A556QSW0_9BACT</name>
<dbReference type="SUPFAM" id="SSF47413">
    <property type="entry name" value="lambda repressor-like DNA-binding domains"/>
    <property type="match status" value="1"/>
</dbReference>
<dbReference type="GO" id="GO:0000976">
    <property type="term" value="F:transcription cis-regulatory region binding"/>
    <property type="evidence" value="ECO:0007669"/>
    <property type="project" value="TreeGrafter"/>
</dbReference>
<dbReference type="OrthoDB" id="9805642at2"/>
<proteinExistence type="predicted"/>
<accession>A0A556QSW0</accession>
<dbReference type="InterPro" id="IPR010982">
    <property type="entry name" value="Lambda_DNA-bd_dom_sf"/>
</dbReference>
<keyword evidence="3" id="KW-0804">Transcription</keyword>
<feature type="domain" description="HTH lacI-type" evidence="4">
    <location>
        <begin position="3"/>
        <end position="57"/>
    </location>
</feature>
<comment type="caution">
    <text evidence="5">The sequence shown here is derived from an EMBL/GenBank/DDBJ whole genome shotgun (WGS) entry which is preliminary data.</text>
</comment>
<dbReference type="InterPro" id="IPR000843">
    <property type="entry name" value="HTH_LacI"/>
</dbReference>
<dbReference type="PANTHER" id="PTHR30146">
    <property type="entry name" value="LACI-RELATED TRANSCRIPTIONAL REPRESSOR"/>
    <property type="match status" value="1"/>
</dbReference>
<dbReference type="SMART" id="SM00354">
    <property type="entry name" value="HTH_LACI"/>
    <property type="match status" value="1"/>
</dbReference>
<organism evidence="5 6">
    <name type="scientific">Rariglobus hedericola</name>
    <dbReference type="NCBI Taxonomy" id="2597822"/>
    <lineage>
        <taxon>Bacteria</taxon>
        <taxon>Pseudomonadati</taxon>
        <taxon>Verrucomicrobiota</taxon>
        <taxon>Opitutia</taxon>
        <taxon>Opitutales</taxon>
        <taxon>Opitutaceae</taxon>
        <taxon>Rariglobus</taxon>
    </lineage>
</organism>
<dbReference type="PROSITE" id="PS50932">
    <property type="entry name" value="HTH_LACI_2"/>
    <property type="match status" value="1"/>
</dbReference>
<evidence type="ECO:0000256" key="3">
    <source>
        <dbReference type="ARBA" id="ARBA00023163"/>
    </source>
</evidence>
<dbReference type="AlphaFoldDB" id="A0A556QSW0"/>
<keyword evidence="2" id="KW-0238">DNA-binding</keyword>
<dbReference type="GO" id="GO:0003700">
    <property type="term" value="F:DNA-binding transcription factor activity"/>
    <property type="evidence" value="ECO:0007669"/>
    <property type="project" value="TreeGrafter"/>
</dbReference>
<evidence type="ECO:0000313" key="6">
    <source>
        <dbReference type="Proteomes" id="UP000315648"/>
    </source>
</evidence>
<keyword evidence="6" id="KW-1185">Reference proteome</keyword>
<reference evidence="5 6" key="1">
    <citation type="submission" date="2019-07" db="EMBL/GenBank/DDBJ databases">
        <title>Description of 53C-WASEF.</title>
        <authorList>
            <person name="Pitt A."/>
            <person name="Hahn M.W."/>
        </authorList>
    </citation>
    <scope>NUCLEOTIDE SEQUENCE [LARGE SCALE GENOMIC DNA]</scope>
    <source>
        <strain evidence="5 6">53C-WASEF</strain>
    </source>
</reference>